<accession>A0A449A9R1</accession>
<dbReference type="Gene3D" id="3.40.190.180">
    <property type="entry name" value="Cypl, domain I"/>
    <property type="match status" value="1"/>
</dbReference>
<dbReference type="InterPro" id="IPR010592">
    <property type="entry name" value="CypI"/>
</dbReference>
<dbReference type="Proteomes" id="UP000290942">
    <property type="component" value="Chromosome"/>
</dbReference>
<dbReference type="NCBIfam" id="NF045838">
    <property type="entry name" value="MG289_thiam_LP"/>
    <property type="match status" value="1"/>
</dbReference>
<dbReference type="EMBL" id="LR214970">
    <property type="protein sequence ID" value="VEU61007.1"/>
    <property type="molecule type" value="Genomic_DNA"/>
</dbReference>
<protein>
    <submittedName>
        <fullName evidence="2">High affinity transport system protein p37</fullName>
    </submittedName>
</protein>
<organism evidence="2 3">
    <name type="scientific">Mycoplasmopsis bovigenitalium</name>
    <dbReference type="NCBI Taxonomy" id="2112"/>
    <lineage>
        <taxon>Bacteria</taxon>
        <taxon>Bacillati</taxon>
        <taxon>Mycoplasmatota</taxon>
        <taxon>Mycoplasmoidales</taxon>
        <taxon>Metamycoplasmataceae</taxon>
        <taxon>Mycoplasmopsis</taxon>
    </lineage>
</organism>
<dbReference type="AlphaFoldDB" id="A0A449A9R1"/>
<feature type="chain" id="PRO_5019174772" evidence="1">
    <location>
        <begin position="22"/>
        <end position="439"/>
    </location>
</feature>
<dbReference type="GO" id="GO:0016620">
    <property type="term" value="F:oxidoreductase activity, acting on the aldehyde or oxo group of donors, NAD or NADP as acceptor"/>
    <property type="evidence" value="ECO:0007669"/>
    <property type="project" value="InterPro"/>
</dbReference>
<sequence>MIKKKIFMLGASLLASIFASSSCTTTAISSKESKDEIAKKWDSKITIVNSWINPGFKDDKNPNSIENQFIKLLKARFKSFKDSDPITKNLPDVDFSFDVDYDKNSYFSKLENNDKNKDIYIANYTTYINNFWQNNQFNKEFDVKLIAQTSTLKFNWQTKDSLFYVDGQDSDPLRQQAQRNNIEWVQKTNVDYPDWHKSDKLTFDGSKYSNFYQPNQLTFVYRGVIFISGDKAKRNEITKDWNDKNWEKFVKHGIIFKDKSKSGSYKYQVALLARHFNKTIKEINEYFESGAKEIFKGTKAQDQIGKESNSFTPRIAFDDEGVYNWTKNKKDSNLFKTSKYQENKPYDDNNNDVVRVLIATNPAPYDVAIGRSGLSNKQVELLTKTLNSLSIEENLYGKYTGYNKFYALNLDNFEKFIKLQVQAETKLDLIKEIEEPKND</sequence>
<dbReference type="Gene3D" id="3.40.190.190">
    <property type="entry name" value="CypI, domain 2"/>
    <property type="match status" value="1"/>
</dbReference>
<proteinExistence type="predicted"/>
<evidence type="ECO:0000313" key="2">
    <source>
        <dbReference type="EMBL" id="VEU61007.1"/>
    </source>
</evidence>
<keyword evidence="1" id="KW-0732">Signal</keyword>
<dbReference type="InterPro" id="IPR043099">
    <property type="entry name" value="CypI_dom_I"/>
</dbReference>
<gene>
    <name evidence="2" type="ORF">NCTC10122_00591</name>
</gene>
<dbReference type="PROSITE" id="PS00071">
    <property type="entry name" value="GAPDH"/>
    <property type="match status" value="1"/>
</dbReference>
<dbReference type="Pfam" id="PF06646">
    <property type="entry name" value="CypI"/>
    <property type="match status" value="1"/>
</dbReference>
<feature type="signal peptide" evidence="1">
    <location>
        <begin position="1"/>
        <end position="21"/>
    </location>
</feature>
<evidence type="ECO:0000256" key="1">
    <source>
        <dbReference type="SAM" id="SignalP"/>
    </source>
</evidence>
<dbReference type="PROSITE" id="PS51257">
    <property type="entry name" value="PROKAR_LIPOPROTEIN"/>
    <property type="match status" value="1"/>
</dbReference>
<dbReference type="RefSeq" id="WP_129687836.1">
    <property type="nucleotide sequence ID" value="NZ_LR214970.1"/>
</dbReference>
<name>A0A449A9R1_9BACT</name>
<evidence type="ECO:0000313" key="3">
    <source>
        <dbReference type="Proteomes" id="UP000290942"/>
    </source>
</evidence>
<dbReference type="InterPro" id="IPR043100">
    <property type="entry name" value="CypI_dom_II"/>
</dbReference>
<reference evidence="2 3" key="1">
    <citation type="submission" date="2019-01" db="EMBL/GenBank/DDBJ databases">
        <authorList>
            <consortium name="Pathogen Informatics"/>
        </authorList>
    </citation>
    <scope>NUCLEOTIDE SEQUENCE [LARGE SCALE GENOMIC DNA]</scope>
    <source>
        <strain evidence="2 3">NCTC10122</strain>
    </source>
</reference>
<dbReference type="InterPro" id="IPR020830">
    <property type="entry name" value="GlycerAld_3-P_DH_AS"/>
</dbReference>